<feature type="compositionally biased region" description="Low complexity" evidence="1">
    <location>
        <begin position="54"/>
        <end position="65"/>
    </location>
</feature>
<evidence type="ECO:0000313" key="3">
    <source>
        <dbReference type="Proteomes" id="UP000001568"/>
    </source>
</evidence>
<dbReference type="Proteomes" id="UP000001568">
    <property type="component" value="Chromosome 9"/>
</dbReference>
<evidence type="ECO:0000313" key="2">
    <source>
        <dbReference type="EMBL" id="ABO98102.1"/>
    </source>
</evidence>
<reference evidence="2 3" key="1">
    <citation type="journal article" date="2007" name="Proc. Natl. Acad. Sci. U.S.A.">
        <title>The tiny eukaryote Ostreococcus provides genomic insights into the paradox of plankton speciation.</title>
        <authorList>
            <person name="Palenik B."/>
            <person name="Grimwood J."/>
            <person name="Aerts A."/>
            <person name="Rouze P."/>
            <person name="Salamov A."/>
            <person name="Putnam N."/>
            <person name="Dupont C."/>
            <person name="Jorgensen R."/>
            <person name="Derelle E."/>
            <person name="Rombauts S."/>
            <person name="Zhou K."/>
            <person name="Otillar R."/>
            <person name="Merchant S.S."/>
            <person name="Podell S."/>
            <person name="Gaasterland T."/>
            <person name="Napoli C."/>
            <person name="Gendler K."/>
            <person name="Manuell A."/>
            <person name="Tai V."/>
            <person name="Vallon O."/>
            <person name="Piganeau G."/>
            <person name="Jancek S."/>
            <person name="Heijde M."/>
            <person name="Jabbari K."/>
            <person name="Bowler C."/>
            <person name="Lohr M."/>
            <person name="Robbens S."/>
            <person name="Werner G."/>
            <person name="Dubchak I."/>
            <person name="Pazour G.J."/>
            <person name="Ren Q."/>
            <person name="Paulsen I."/>
            <person name="Delwiche C."/>
            <person name="Schmutz J."/>
            <person name="Rokhsar D."/>
            <person name="Van de Peer Y."/>
            <person name="Moreau H."/>
            <person name="Grigoriev I.V."/>
        </authorList>
    </citation>
    <scope>NUCLEOTIDE SEQUENCE [LARGE SCALE GENOMIC DNA]</scope>
    <source>
        <strain evidence="2 3">CCE9901</strain>
    </source>
</reference>
<gene>
    <name evidence="2" type="ORF">OSTLU_25061</name>
</gene>
<feature type="region of interest" description="Disordered" evidence="1">
    <location>
        <begin position="223"/>
        <end position="259"/>
    </location>
</feature>
<feature type="compositionally biased region" description="Basic and acidic residues" evidence="1">
    <location>
        <begin position="69"/>
        <end position="79"/>
    </location>
</feature>
<dbReference type="OrthoDB" id="10481091at2759"/>
<dbReference type="OMA" id="EFRQKEF"/>
<organism evidence="2 3">
    <name type="scientific">Ostreococcus lucimarinus (strain CCE9901)</name>
    <dbReference type="NCBI Taxonomy" id="436017"/>
    <lineage>
        <taxon>Eukaryota</taxon>
        <taxon>Viridiplantae</taxon>
        <taxon>Chlorophyta</taxon>
        <taxon>Mamiellophyceae</taxon>
        <taxon>Mamiellales</taxon>
        <taxon>Bathycoccaceae</taxon>
        <taxon>Ostreococcus</taxon>
    </lineage>
</organism>
<feature type="compositionally biased region" description="Basic and acidic residues" evidence="1">
    <location>
        <begin position="223"/>
        <end position="239"/>
    </location>
</feature>
<dbReference type="RefSeq" id="XP_001419809.1">
    <property type="nucleotide sequence ID" value="XM_001419772.1"/>
</dbReference>
<dbReference type="AlphaFoldDB" id="A4S2U7"/>
<feature type="compositionally biased region" description="Polar residues" evidence="1">
    <location>
        <begin position="131"/>
        <end position="141"/>
    </location>
</feature>
<proteinExistence type="predicted"/>
<dbReference type="KEGG" id="olu:OSTLU_25061"/>
<keyword evidence="3" id="KW-1185">Reference proteome</keyword>
<protein>
    <submittedName>
        <fullName evidence="2">Uncharacterized protein</fullName>
    </submittedName>
</protein>
<feature type="region of interest" description="Disordered" evidence="1">
    <location>
        <begin position="1"/>
        <end position="79"/>
    </location>
</feature>
<dbReference type="GeneID" id="5003758"/>
<dbReference type="HOGENOM" id="CLU_380104_0_0_1"/>
<sequence>MGAACARAIDRDGARAGAPSTKRAPPGPHALPARSILKSSSIAGELASARDSHSTGTAASSAATTPCGSERDLEGRERGMTRKVSLVKFAGLSDDEGEEHGEGWRGRLFGGRAVASGGGGGGGERDDDGATTTHGNGFESDSSGREVGGGTIYGMPTHERRGSFTSSVPVVEHEEEAHWFLSIGVDTRLAAARVMESRLAAARVEEERLRELVIEAEAATREAEAEARAKSEGEHDEPRAGSSGGDGGEDDGAVVSTPPRVKTATLMPWDVMVTVARAREGDARAAAHKATLVVKKLAHTVALWELKSTKRAHSDIGEHLTKIKEKKGRRLASATRARATFIAAEETRDREFENTRVLEDKRLAADVNMAEASARIHAARTALQNARDRKKGILTTFRQAVRTSMDSSVDLLEFRQKEFALRASNVTKTMFTAYDEMTSRLEEALMNAIDAVGRKSPKKIDKVFDIEAAAALTARDRAEASLNDATSQCMAEMRALEASTRTLLDDVDEEIKNGIEEYYAAADDERVCYMEAQRATIACKMAHAAVKVYEEQYNATKNMSDEAHTWASSLDDEIAQLNKDYAIAEERHLEAAKVVDAALVEVEAAEKDVLSTSAPDESNQKSARRQSVRNVFEVINRFSTMVRDKSARGDSDTFASLKQLSLQAGSDSPRNSDEQHRVSMLGFSTSFPDADATMESIMEKAHELEHSRDVQTLTRNVSRSAMAYNPLQK</sequence>
<dbReference type="Gramene" id="ABO98102">
    <property type="protein sequence ID" value="ABO98102"/>
    <property type="gene ID" value="OSTLU_25061"/>
</dbReference>
<name>A4S2U7_OSTLU</name>
<feature type="compositionally biased region" description="Low complexity" evidence="1">
    <location>
        <begin position="106"/>
        <end position="115"/>
    </location>
</feature>
<dbReference type="EMBL" id="CP000589">
    <property type="protein sequence ID" value="ABO98102.1"/>
    <property type="molecule type" value="Genomic_DNA"/>
</dbReference>
<accession>A4S2U7</accession>
<feature type="region of interest" description="Disordered" evidence="1">
    <location>
        <begin position="94"/>
        <end position="147"/>
    </location>
</feature>
<evidence type="ECO:0000256" key="1">
    <source>
        <dbReference type="SAM" id="MobiDB-lite"/>
    </source>
</evidence>